<evidence type="ECO:0000256" key="3">
    <source>
        <dbReference type="ARBA" id="ARBA00022741"/>
    </source>
</evidence>
<evidence type="ECO:0000256" key="4">
    <source>
        <dbReference type="ARBA" id="ARBA00022840"/>
    </source>
</evidence>
<dbReference type="InterPro" id="IPR003439">
    <property type="entry name" value="ABC_transporter-like_ATP-bd"/>
</dbReference>
<feature type="domain" description="ABC transporter" evidence="8">
    <location>
        <begin position="2"/>
        <end position="233"/>
    </location>
</feature>
<comment type="subunit">
    <text evidence="7">The complex is composed of two ATP-binding proteins (PotA), two transmembrane proteins (PotB and PotC) and a solute-binding protein (PotD).</text>
</comment>
<evidence type="ECO:0000259" key="8">
    <source>
        <dbReference type="PROSITE" id="PS50893"/>
    </source>
</evidence>
<dbReference type="SUPFAM" id="SSF52540">
    <property type="entry name" value="P-loop containing nucleoside triphosphate hydrolases"/>
    <property type="match status" value="1"/>
</dbReference>
<dbReference type="Pfam" id="PF08402">
    <property type="entry name" value="TOBE_2"/>
    <property type="match status" value="1"/>
</dbReference>
<comment type="similarity">
    <text evidence="7">Belongs to the ABC transporter superfamily. Spermidine/putrescine importer (TC 3.A.1.11.1) family.</text>
</comment>
<dbReference type="GO" id="GO:0016887">
    <property type="term" value="F:ATP hydrolysis activity"/>
    <property type="evidence" value="ECO:0007669"/>
    <property type="project" value="InterPro"/>
</dbReference>
<dbReference type="Pfam" id="PF00005">
    <property type="entry name" value="ABC_tran"/>
    <property type="match status" value="1"/>
</dbReference>
<comment type="catalytic activity">
    <reaction evidence="7">
        <text>ATP + H2O + polyamine-[polyamine-binding protein]Side 1 = ADP + phosphate + polyamineSide 2 + [polyamine-binding protein]Side 1.</text>
        <dbReference type="EC" id="7.6.2.11"/>
    </reaction>
</comment>
<dbReference type="GO" id="GO:0015847">
    <property type="term" value="P:putrescine transport"/>
    <property type="evidence" value="ECO:0007669"/>
    <property type="project" value="UniProtKB-ARBA"/>
</dbReference>
<dbReference type="AlphaFoldDB" id="Q8KVX6"/>
<dbReference type="GO" id="GO:0043190">
    <property type="term" value="C:ATP-binding cassette (ABC) transporter complex"/>
    <property type="evidence" value="ECO:0007669"/>
    <property type="project" value="InterPro"/>
</dbReference>
<dbReference type="InterPro" id="IPR005893">
    <property type="entry name" value="PotA-like"/>
</dbReference>
<keyword evidence="3 7" id="KW-0547">Nucleotide-binding</keyword>
<keyword evidence="4 7" id="KW-0067">ATP-binding</keyword>
<dbReference type="InterPro" id="IPR017871">
    <property type="entry name" value="ABC_transporter-like_CS"/>
</dbReference>
<evidence type="ECO:0000313" key="9">
    <source>
        <dbReference type="EMBL" id="AAN05287.1"/>
    </source>
</evidence>
<organism evidence="9">
    <name type="scientific">Ruegeria sp. PR1b</name>
    <dbReference type="NCBI Taxonomy" id="185588"/>
    <lineage>
        <taxon>Bacteria</taxon>
        <taxon>Pseudomonadati</taxon>
        <taxon>Pseudomonadota</taxon>
        <taxon>Alphaproteobacteria</taxon>
        <taxon>Rhodobacterales</taxon>
        <taxon>Roseobacteraceae</taxon>
        <taxon>Ruegeria</taxon>
    </lineage>
</organism>
<dbReference type="Gene3D" id="2.40.50.100">
    <property type="match status" value="1"/>
</dbReference>
<reference evidence="9" key="1">
    <citation type="journal article" date="2003" name="Plasmid">
        <title>Nucleotide sequence based characterizations of two cryptic plasmids from the marine bacterium Ruegeria isolate PR1b.</title>
        <authorList>
            <person name="Zhong Z."/>
            <person name="Caspi R."/>
            <person name="Helinski D."/>
            <person name="Knauf V."/>
            <person name="Sykes S."/>
            <person name="O'Byrne C."/>
            <person name="Shea T.P."/>
            <person name="Wilkinson J.E."/>
            <person name="DeLoughery C."/>
            <person name="Toukdarian A."/>
        </authorList>
    </citation>
    <scope>NUCLEOTIDE SEQUENCE</scope>
    <source>
        <strain evidence="9">PR1b</strain>
        <plasmid evidence="9">pSD25</plasmid>
    </source>
</reference>
<evidence type="ECO:0000256" key="1">
    <source>
        <dbReference type="ARBA" id="ARBA00022448"/>
    </source>
</evidence>
<keyword evidence="5 7" id="KW-1278">Translocase</keyword>
<keyword evidence="2 7" id="KW-1003">Cell membrane</keyword>
<dbReference type="PROSITE" id="PS50893">
    <property type="entry name" value="ABC_TRANSPORTER_2"/>
    <property type="match status" value="1"/>
</dbReference>
<evidence type="ECO:0000256" key="7">
    <source>
        <dbReference type="RuleBase" id="RU364083"/>
    </source>
</evidence>
<dbReference type="InterPro" id="IPR008995">
    <property type="entry name" value="Mo/tungstate-bd_C_term_dom"/>
</dbReference>
<protein>
    <recommendedName>
        <fullName evidence="7">Spermidine/putrescine import ATP-binding protein PotA</fullName>
        <ecNumber evidence="7">7.6.2.11</ecNumber>
    </recommendedName>
</protein>
<dbReference type="InterPro" id="IPR027417">
    <property type="entry name" value="P-loop_NTPase"/>
</dbReference>
<dbReference type="InterPro" id="IPR013611">
    <property type="entry name" value="Transp-assoc_OB_typ2"/>
</dbReference>
<evidence type="ECO:0000256" key="5">
    <source>
        <dbReference type="ARBA" id="ARBA00022967"/>
    </source>
</evidence>
<dbReference type="InterPro" id="IPR003593">
    <property type="entry name" value="AAA+_ATPase"/>
</dbReference>
<dbReference type="RefSeq" id="WP_011102913.1">
    <property type="nucleotide sequence ID" value="NC_004574.1"/>
</dbReference>
<dbReference type="EC" id="7.6.2.11" evidence="7"/>
<keyword evidence="9" id="KW-0614">Plasmid</keyword>
<keyword evidence="1 7" id="KW-0813">Transport</keyword>
<accession>Q8KVX6</accession>
<dbReference type="FunFam" id="3.40.50.300:FF:000133">
    <property type="entry name" value="Spermidine/putrescine import ATP-binding protein PotA"/>
    <property type="match status" value="1"/>
</dbReference>
<dbReference type="InterPro" id="IPR050093">
    <property type="entry name" value="ABC_SmlMolc_Importer"/>
</dbReference>
<comment type="function">
    <text evidence="7">Part of the ABC transporter complex PotABCD involved in spermidine/putrescine import. Responsible for energy coupling to the transport system.</text>
</comment>
<evidence type="ECO:0000256" key="2">
    <source>
        <dbReference type="ARBA" id="ARBA00022475"/>
    </source>
</evidence>
<keyword evidence="6 7" id="KW-0472">Membrane</keyword>
<dbReference type="Gene3D" id="3.40.50.300">
    <property type="entry name" value="P-loop containing nucleotide triphosphate hydrolases"/>
    <property type="match status" value="1"/>
</dbReference>
<sequence>MIDISDVTRIFAGTVLALDSVSLSIEAGEFVTLLGPSGCGKTTLLRLLAGFDTPTKGKILLNDADVTDVPPYDRDVNMVFQDYALFPHLSVGRNVAFGLERLKWPKAKVATAVRDALDMVELADKIDRMPHELSGGQRQRVALARALARGPKVLLLDEPLSALDAGLREAMQVELKRLHNKLGITFVMVTHDQTEALAMSDRIVLMLDGRVAQVGTPDELYNAPASPYVASFIGTTNLFDGQVIDSSAAELLVETGAGRLHCAPRTDIARGASVRVGMRPEHLRLAADSEASAVNTLPCRIEDALFHGSLTRFRCATGTTTEQIYWDWQKSAHPDDSIRPTEGSTVHLYAPPADMFVFPQEGAR</sequence>
<dbReference type="GO" id="GO:0005524">
    <property type="term" value="F:ATP binding"/>
    <property type="evidence" value="ECO:0007669"/>
    <property type="project" value="UniProtKB-KW"/>
</dbReference>
<evidence type="ECO:0000256" key="6">
    <source>
        <dbReference type="ARBA" id="ARBA00023136"/>
    </source>
</evidence>
<proteinExistence type="inferred from homology"/>
<dbReference type="SUPFAM" id="SSF50331">
    <property type="entry name" value="MOP-like"/>
    <property type="match status" value="1"/>
</dbReference>
<dbReference type="PROSITE" id="PS00211">
    <property type="entry name" value="ABC_TRANSPORTER_1"/>
    <property type="match status" value="1"/>
</dbReference>
<dbReference type="PANTHER" id="PTHR42781">
    <property type="entry name" value="SPERMIDINE/PUTRESCINE IMPORT ATP-BINDING PROTEIN POTA"/>
    <property type="match status" value="1"/>
</dbReference>
<dbReference type="GO" id="GO:0015417">
    <property type="term" value="F:ABC-type polyamine transporter activity"/>
    <property type="evidence" value="ECO:0007669"/>
    <property type="project" value="UniProtKB-EC"/>
</dbReference>
<dbReference type="SMART" id="SM00382">
    <property type="entry name" value="AAA"/>
    <property type="match status" value="1"/>
</dbReference>
<dbReference type="EMBL" id="AF416331">
    <property type="protein sequence ID" value="AAN05287.1"/>
    <property type="molecule type" value="Genomic_DNA"/>
</dbReference>
<dbReference type="NCBIfam" id="TIGR01187">
    <property type="entry name" value="potA"/>
    <property type="match status" value="1"/>
</dbReference>
<gene>
    <name evidence="7" type="primary">potA</name>
</gene>
<name>Q8KVX6_9RHOB</name>
<geneLocation type="plasmid" evidence="9">
    <name>pSD25</name>
</geneLocation>
<dbReference type="PANTHER" id="PTHR42781:SF4">
    <property type="entry name" value="SPERMIDINE_PUTRESCINE IMPORT ATP-BINDING PROTEIN POTA"/>
    <property type="match status" value="1"/>
</dbReference>